<dbReference type="PROSITE" id="PS01332">
    <property type="entry name" value="HTH_RRF2_1"/>
    <property type="match status" value="1"/>
</dbReference>
<dbReference type="PROSITE" id="PS51197">
    <property type="entry name" value="HTH_RRF2_2"/>
    <property type="match status" value="1"/>
</dbReference>
<dbReference type="Proteomes" id="UP000196531">
    <property type="component" value="Unassembled WGS sequence"/>
</dbReference>
<evidence type="ECO:0000256" key="1">
    <source>
        <dbReference type="ARBA" id="ARBA00023125"/>
    </source>
</evidence>
<dbReference type="PANTHER" id="PTHR33221:SF4">
    <property type="entry name" value="HTH-TYPE TRANSCRIPTIONAL REPRESSOR NSRR"/>
    <property type="match status" value="1"/>
</dbReference>
<dbReference type="InterPro" id="IPR030489">
    <property type="entry name" value="TR_Rrf2-type_CS"/>
</dbReference>
<dbReference type="GO" id="GO:0003700">
    <property type="term" value="F:DNA-binding transcription factor activity"/>
    <property type="evidence" value="ECO:0007669"/>
    <property type="project" value="TreeGrafter"/>
</dbReference>
<dbReference type="Pfam" id="PF02082">
    <property type="entry name" value="Rrf2"/>
    <property type="match status" value="1"/>
</dbReference>
<dbReference type="EMBL" id="MAAO01000015">
    <property type="protein sequence ID" value="OUR93500.1"/>
    <property type="molecule type" value="Genomic_DNA"/>
</dbReference>
<proteinExistence type="predicted"/>
<dbReference type="SUPFAM" id="SSF46785">
    <property type="entry name" value="Winged helix' DNA-binding domain"/>
    <property type="match status" value="1"/>
</dbReference>
<evidence type="ECO:0000313" key="2">
    <source>
        <dbReference type="EMBL" id="OUR93500.1"/>
    </source>
</evidence>
<dbReference type="PANTHER" id="PTHR33221">
    <property type="entry name" value="WINGED HELIX-TURN-HELIX TRANSCRIPTIONAL REGULATOR, RRF2 FAMILY"/>
    <property type="match status" value="1"/>
</dbReference>
<evidence type="ECO:0000313" key="3">
    <source>
        <dbReference type="Proteomes" id="UP000196531"/>
    </source>
</evidence>
<reference evidence="3" key="1">
    <citation type="journal article" date="2017" name="Proc. Natl. Acad. Sci. U.S.A.">
        <title>Simulation of Deepwater Horizon oil plume reveals substrate specialization within a complex community of hydrocarbon-degraders.</title>
        <authorList>
            <person name="Hu P."/>
            <person name="Dubinsky E.A."/>
            <person name="Probst A.J."/>
            <person name="Wang J."/>
            <person name="Sieber C.M.K."/>
            <person name="Tom L.M."/>
            <person name="Gardinali P."/>
            <person name="Banfield J.F."/>
            <person name="Atlas R.M."/>
            <person name="Andersen G.L."/>
        </authorList>
    </citation>
    <scope>NUCLEOTIDE SEQUENCE [LARGE SCALE GENOMIC DNA]</scope>
</reference>
<keyword evidence="1" id="KW-0238">DNA-binding</keyword>
<dbReference type="NCBIfam" id="TIGR00738">
    <property type="entry name" value="rrf2_super"/>
    <property type="match status" value="1"/>
</dbReference>
<protein>
    <submittedName>
        <fullName evidence="2">Rrf2 family transcriptional regulator</fullName>
    </submittedName>
</protein>
<dbReference type="InterPro" id="IPR000944">
    <property type="entry name" value="Tscrpt_reg_Rrf2"/>
</dbReference>
<comment type="caution">
    <text evidence="2">The sequence shown here is derived from an EMBL/GenBank/DDBJ whole genome shotgun (WGS) entry which is preliminary data.</text>
</comment>
<dbReference type="AlphaFoldDB" id="A0A1Y5F8K0"/>
<name>A0A1Y5F8K0_9BACT</name>
<gene>
    <name evidence="2" type="ORF">A9Q84_18685</name>
</gene>
<accession>A0A1Y5F8K0</accession>
<dbReference type="GO" id="GO:0003677">
    <property type="term" value="F:DNA binding"/>
    <property type="evidence" value="ECO:0007669"/>
    <property type="project" value="UniProtKB-KW"/>
</dbReference>
<organism evidence="2 3">
    <name type="scientific">Halobacteriovorax marinus</name>
    <dbReference type="NCBI Taxonomy" id="97084"/>
    <lineage>
        <taxon>Bacteria</taxon>
        <taxon>Pseudomonadati</taxon>
        <taxon>Bdellovibrionota</taxon>
        <taxon>Bacteriovoracia</taxon>
        <taxon>Bacteriovoracales</taxon>
        <taxon>Halobacteriovoraceae</taxon>
        <taxon>Halobacteriovorax</taxon>
    </lineage>
</organism>
<sequence>MRLTNFTDYSLRVLIYLAVKGDELSTVSEISGKYDISNNHLVKVVHNLSKMGIINTYKGKSGGINLALEPSKLNIGKLIRELEEDSPLVECFSDKGNCKLNPACKLKAALSLAKKSFYETLETFTLADMVKNKANLKSSLSL</sequence>
<dbReference type="GO" id="GO:0005829">
    <property type="term" value="C:cytosol"/>
    <property type="evidence" value="ECO:0007669"/>
    <property type="project" value="TreeGrafter"/>
</dbReference>
<dbReference type="InterPro" id="IPR036388">
    <property type="entry name" value="WH-like_DNA-bd_sf"/>
</dbReference>
<dbReference type="Gene3D" id="1.10.10.10">
    <property type="entry name" value="Winged helix-like DNA-binding domain superfamily/Winged helix DNA-binding domain"/>
    <property type="match status" value="1"/>
</dbReference>
<dbReference type="InterPro" id="IPR036390">
    <property type="entry name" value="WH_DNA-bd_sf"/>
</dbReference>